<dbReference type="InterPro" id="IPR004424">
    <property type="entry name" value="IspE"/>
</dbReference>
<dbReference type="InterPro" id="IPR036554">
    <property type="entry name" value="GHMP_kinase_C_sf"/>
</dbReference>
<feature type="domain" description="GHMP kinase C-terminal" evidence="9">
    <location>
        <begin position="217"/>
        <end position="274"/>
    </location>
</feature>
<evidence type="ECO:0000256" key="6">
    <source>
        <dbReference type="ARBA" id="ARBA00022840"/>
    </source>
</evidence>
<dbReference type="GO" id="GO:0016114">
    <property type="term" value="P:terpenoid biosynthetic process"/>
    <property type="evidence" value="ECO:0007669"/>
    <property type="project" value="InterPro"/>
</dbReference>
<proteinExistence type="inferred from homology"/>
<dbReference type="Pfam" id="PF00288">
    <property type="entry name" value="GHMP_kinases_N"/>
    <property type="match status" value="1"/>
</dbReference>
<evidence type="ECO:0000313" key="10">
    <source>
        <dbReference type="EMBL" id="VAW50112.1"/>
    </source>
</evidence>
<dbReference type="InterPro" id="IPR013750">
    <property type="entry name" value="GHMP_kinase_C_dom"/>
</dbReference>
<dbReference type="EC" id="2.7.1.148" evidence="2"/>
<keyword evidence="6" id="KW-0067">ATP-binding</keyword>
<name>A0A3B0WFR8_9ZZZZ</name>
<dbReference type="GO" id="GO:0050515">
    <property type="term" value="F:4-(cytidine 5'-diphospho)-2-C-methyl-D-erythritol kinase activity"/>
    <property type="evidence" value="ECO:0007669"/>
    <property type="project" value="UniProtKB-EC"/>
</dbReference>
<dbReference type="Gene3D" id="3.30.230.10">
    <property type="match status" value="1"/>
</dbReference>
<dbReference type="SUPFAM" id="SSF54211">
    <property type="entry name" value="Ribosomal protein S5 domain 2-like"/>
    <property type="match status" value="1"/>
</dbReference>
<dbReference type="InterPro" id="IPR006204">
    <property type="entry name" value="GHMP_kinase_N_dom"/>
</dbReference>
<evidence type="ECO:0000256" key="1">
    <source>
        <dbReference type="ARBA" id="ARBA00009684"/>
    </source>
</evidence>
<gene>
    <name evidence="10" type="ORF">MNBD_GAMMA06-1834</name>
</gene>
<keyword evidence="5 10" id="KW-0418">Kinase</keyword>
<dbReference type="InterPro" id="IPR020568">
    <property type="entry name" value="Ribosomal_Su5_D2-typ_SF"/>
</dbReference>
<dbReference type="GO" id="GO:0005524">
    <property type="term" value="F:ATP binding"/>
    <property type="evidence" value="ECO:0007669"/>
    <property type="project" value="UniProtKB-KW"/>
</dbReference>
<dbReference type="HAMAP" id="MF_00061">
    <property type="entry name" value="IspE"/>
    <property type="match status" value="1"/>
</dbReference>
<evidence type="ECO:0000256" key="3">
    <source>
        <dbReference type="ARBA" id="ARBA00022679"/>
    </source>
</evidence>
<dbReference type="SUPFAM" id="SSF55060">
    <property type="entry name" value="GHMP Kinase, C-terminal domain"/>
    <property type="match status" value="1"/>
</dbReference>
<dbReference type="PIRSF" id="PIRSF010376">
    <property type="entry name" value="IspE"/>
    <property type="match status" value="1"/>
</dbReference>
<reference evidence="10" key="1">
    <citation type="submission" date="2018-06" db="EMBL/GenBank/DDBJ databases">
        <authorList>
            <person name="Zhirakovskaya E."/>
        </authorList>
    </citation>
    <scope>NUCLEOTIDE SEQUENCE</scope>
</reference>
<accession>A0A3B0WFR8</accession>
<sequence length="305" mass="34130">MSNLPWPAPAKLNLMLHITGRRKDGYHELQTIFQFIDFSDELIFKLRDDEKIIRHCENLNVAEFDVPESEDIIIRAANLLRETFLKNNLSTHKKFAVDIFGVDIYLTKNIPMGAGLGGGSSDAATTLMALNKLWGMHFPIDELAELGLILGADVPVFIRGFAAFAEGVGEKLSPVTLPEKWYFVLLPPVHVSTKKVFNNSDLTRDCSAIKLCDLSRHEWRNVCTPVVSKNYPMVSQAIDIVGKYSKAKMSGTGASVFSRFDTKAQADDVLHKISLNPEIEGWNRFVAKGLNQSPLHHFLECNDLT</sequence>
<evidence type="ECO:0000259" key="8">
    <source>
        <dbReference type="Pfam" id="PF00288"/>
    </source>
</evidence>
<dbReference type="InterPro" id="IPR014721">
    <property type="entry name" value="Ribsml_uS5_D2-typ_fold_subgr"/>
</dbReference>
<keyword evidence="3 10" id="KW-0808">Transferase</keyword>
<dbReference type="Pfam" id="PF08544">
    <property type="entry name" value="GHMP_kinases_C"/>
    <property type="match status" value="1"/>
</dbReference>
<dbReference type="NCBIfam" id="TIGR00154">
    <property type="entry name" value="ispE"/>
    <property type="match status" value="1"/>
</dbReference>
<dbReference type="EMBL" id="UOFD01000003">
    <property type="protein sequence ID" value="VAW50112.1"/>
    <property type="molecule type" value="Genomic_DNA"/>
</dbReference>
<evidence type="ECO:0000256" key="5">
    <source>
        <dbReference type="ARBA" id="ARBA00022777"/>
    </source>
</evidence>
<dbReference type="AlphaFoldDB" id="A0A3B0WFR8"/>
<keyword evidence="4" id="KW-0547">Nucleotide-binding</keyword>
<evidence type="ECO:0000256" key="4">
    <source>
        <dbReference type="ARBA" id="ARBA00022741"/>
    </source>
</evidence>
<dbReference type="PANTHER" id="PTHR43527">
    <property type="entry name" value="4-DIPHOSPHOCYTIDYL-2-C-METHYL-D-ERYTHRITOL KINASE, CHLOROPLASTIC"/>
    <property type="match status" value="1"/>
</dbReference>
<dbReference type="Gene3D" id="3.30.70.890">
    <property type="entry name" value="GHMP kinase, C-terminal domain"/>
    <property type="match status" value="1"/>
</dbReference>
<organism evidence="10">
    <name type="scientific">hydrothermal vent metagenome</name>
    <dbReference type="NCBI Taxonomy" id="652676"/>
    <lineage>
        <taxon>unclassified sequences</taxon>
        <taxon>metagenomes</taxon>
        <taxon>ecological metagenomes</taxon>
    </lineage>
</organism>
<evidence type="ECO:0000256" key="2">
    <source>
        <dbReference type="ARBA" id="ARBA00012052"/>
    </source>
</evidence>
<comment type="similarity">
    <text evidence="1">Belongs to the GHMP kinase family. IspE subfamily.</text>
</comment>
<feature type="domain" description="GHMP kinase N-terminal" evidence="8">
    <location>
        <begin position="73"/>
        <end position="160"/>
    </location>
</feature>
<evidence type="ECO:0000259" key="9">
    <source>
        <dbReference type="Pfam" id="PF08544"/>
    </source>
</evidence>
<protein>
    <recommendedName>
        <fullName evidence="2">4-(cytidine 5'-diphospho)-2-C-methyl-D-erythritol kinase</fullName>
        <ecNumber evidence="2">2.7.1.148</ecNumber>
    </recommendedName>
    <alternativeName>
        <fullName evidence="7">4-(cytidine-5'-diphospho)-2-C-methyl-D-erythritol kinase</fullName>
    </alternativeName>
</protein>
<dbReference type="PANTHER" id="PTHR43527:SF2">
    <property type="entry name" value="4-DIPHOSPHOCYTIDYL-2-C-METHYL-D-ERYTHRITOL KINASE, CHLOROPLASTIC"/>
    <property type="match status" value="1"/>
</dbReference>
<evidence type="ECO:0000256" key="7">
    <source>
        <dbReference type="ARBA" id="ARBA00032554"/>
    </source>
</evidence>